<dbReference type="AlphaFoldDB" id="A0A9D3NJS5"/>
<feature type="compositionally biased region" description="Polar residues" evidence="5">
    <location>
        <begin position="297"/>
        <end position="307"/>
    </location>
</feature>
<keyword evidence="2 7" id="KW-0732">Signal</keyword>
<feature type="chain" id="PRO_5039066100" description="Ig-like domain-containing protein" evidence="7">
    <location>
        <begin position="24"/>
        <end position="307"/>
    </location>
</feature>
<evidence type="ECO:0000313" key="9">
    <source>
        <dbReference type="EMBL" id="KAG7324851.1"/>
    </source>
</evidence>
<keyword evidence="6" id="KW-1133">Transmembrane helix</keyword>
<keyword evidence="3 6" id="KW-0472">Membrane</keyword>
<protein>
    <recommendedName>
        <fullName evidence="8">Ig-like domain-containing protein</fullName>
    </recommendedName>
</protein>
<dbReference type="Proteomes" id="UP000824219">
    <property type="component" value="Linkage Group LG13"/>
</dbReference>
<feature type="signal peptide" evidence="7">
    <location>
        <begin position="1"/>
        <end position="23"/>
    </location>
</feature>
<keyword evidence="6" id="KW-0812">Transmembrane</keyword>
<reference evidence="9 10" key="1">
    <citation type="submission" date="2021-06" db="EMBL/GenBank/DDBJ databases">
        <title>Chromosome-level genome assembly of the red-tail catfish (Hemibagrus wyckioides).</title>
        <authorList>
            <person name="Shao F."/>
        </authorList>
    </citation>
    <scope>NUCLEOTIDE SEQUENCE [LARGE SCALE GENOMIC DNA]</scope>
    <source>
        <strain evidence="9">EC202008001</strain>
        <tissue evidence="9">Blood</tissue>
    </source>
</reference>
<keyword evidence="4" id="KW-0325">Glycoprotein</keyword>
<dbReference type="PROSITE" id="PS50835">
    <property type="entry name" value="IG_LIKE"/>
    <property type="match status" value="1"/>
</dbReference>
<evidence type="ECO:0000256" key="7">
    <source>
        <dbReference type="SAM" id="SignalP"/>
    </source>
</evidence>
<proteinExistence type="predicted"/>
<evidence type="ECO:0000256" key="6">
    <source>
        <dbReference type="SAM" id="Phobius"/>
    </source>
</evidence>
<accession>A0A9D3NJS5</accession>
<dbReference type="InterPro" id="IPR013783">
    <property type="entry name" value="Ig-like_fold"/>
</dbReference>
<evidence type="ECO:0000259" key="8">
    <source>
        <dbReference type="PROSITE" id="PS50835"/>
    </source>
</evidence>
<dbReference type="PROSITE" id="PS51257">
    <property type="entry name" value="PROKAR_LIPOPROTEIN"/>
    <property type="match status" value="1"/>
</dbReference>
<feature type="domain" description="Ig-like" evidence="8">
    <location>
        <begin position="118"/>
        <end position="190"/>
    </location>
</feature>
<evidence type="ECO:0000256" key="3">
    <source>
        <dbReference type="ARBA" id="ARBA00023136"/>
    </source>
</evidence>
<evidence type="ECO:0000256" key="1">
    <source>
        <dbReference type="ARBA" id="ARBA00004370"/>
    </source>
</evidence>
<dbReference type="Gene3D" id="2.60.40.10">
    <property type="entry name" value="Immunoglobulins"/>
    <property type="match status" value="2"/>
</dbReference>
<evidence type="ECO:0000256" key="2">
    <source>
        <dbReference type="ARBA" id="ARBA00022729"/>
    </source>
</evidence>
<dbReference type="Pfam" id="PF13895">
    <property type="entry name" value="Ig_2"/>
    <property type="match status" value="1"/>
</dbReference>
<gene>
    <name evidence="9" type="ORF">KOW79_011167</name>
</gene>
<feature type="region of interest" description="Disordered" evidence="5">
    <location>
        <begin position="246"/>
        <end position="307"/>
    </location>
</feature>
<dbReference type="PANTHER" id="PTHR12080">
    <property type="entry name" value="SIGNALING LYMPHOCYTIC ACTIVATION MOLECULE"/>
    <property type="match status" value="1"/>
</dbReference>
<dbReference type="PANTHER" id="PTHR12080:SF134">
    <property type="entry name" value="CD48 ANTIGEN"/>
    <property type="match status" value="1"/>
</dbReference>
<dbReference type="EMBL" id="JAHKSW010000013">
    <property type="protein sequence ID" value="KAG7324851.1"/>
    <property type="molecule type" value="Genomic_DNA"/>
</dbReference>
<evidence type="ECO:0000256" key="5">
    <source>
        <dbReference type="SAM" id="MobiDB-lite"/>
    </source>
</evidence>
<dbReference type="GO" id="GO:0016020">
    <property type="term" value="C:membrane"/>
    <property type="evidence" value="ECO:0007669"/>
    <property type="project" value="UniProtKB-SubCell"/>
</dbReference>
<dbReference type="InterPro" id="IPR015631">
    <property type="entry name" value="CD2/SLAM_rcpt"/>
</dbReference>
<dbReference type="SUPFAM" id="SSF48726">
    <property type="entry name" value="Immunoglobulin"/>
    <property type="match status" value="1"/>
</dbReference>
<comment type="caution">
    <text evidence="9">The sequence shown here is derived from an EMBL/GenBank/DDBJ whole genome shotgun (WGS) entry which is preliminary data.</text>
</comment>
<keyword evidence="10" id="KW-1185">Reference proteome</keyword>
<dbReference type="OrthoDB" id="8963224at2759"/>
<evidence type="ECO:0000256" key="4">
    <source>
        <dbReference type="ARBA" id="ARBA00023180"/>
    </source>
</evidence>
<name>A0A9D3NJS5_9TELE</name>
<dbReference type="InterPro" id="IPR036179">
    <property type="entry name" value="Ig-like_dom_sf"/>
</dbReference>
<sequence>MNAKGSAIVLFLCFLSLFTLTGCSTCQKNILEGKNLPFKLADRLLKDDEKFTIKKDDKLLVRKQNINQNKQWKMVNTNLELQQVNLSNSGKYTVDVFDEDGKNLNSYTETVCVYVKVPKPRVNVTCQDKKVYLTCEVEDRKDISFSWEKNKKESQEKGKVLTLAKAGNSKYACTAQNPVHNNTSDEVEAACTTSQQTLFGFDFTLMVGILAGGGFLVLLLITVMVTLACRSCKRKEKHLRDEEEFRLNYVSSNPPPHKGKQTARGQPAPPEPVENGSAEDLSQAPHQVASRPRAQQREASTPYQKPQ</sequence>
<dbReference type="InterPro" id="IPR007110">
    <property type="entry name" value="Ig-like_dom"/>
</dbReference>
<evidence type="ECO:0000313" key="10">
    <source>
        <dbReference type="Proteomes" id="UP000824219"/>
    </source>
</evidence>
<organism evidence="9 10">
    <name type="scientific">Hemibagrus wyckioides</name>
    <dbReference type="NCBI Taxonomy" id="337641"/>
    <lineage>
        <taxon>Eukaryota</taxon>
        <taxon>Metazoa</taxon>
        <taxon>Chordata</taxon>
        <taxon>Craniata</taxon>
        <taxon>Vertebrata</taxon>
        <taxon>Euteleostomi</taxon>
        <taxon>Actinopterygii</taxon>
        <taxon>Neopterygii</taxon>
        <taxon>Teleostei</taxon>
        <taxon>Ostariophysi</taxon>
        <taxon>Siluriformes</taxon>
        <taxon>Bagridae</taxon>
        <taxon>Hemibagrus</taxon>
    </lineage>
</organism>
<feature type="transmembrane region" description="Helical" evidence="6">
    <location>
        <begin position="203"/>
        <end position="229"/>
    </location>
</feature>
<comment type="subcellular location">
    <subcellularLocation>
        <location evidence="1">Membrane</location>
    </subcellularLocation>
</comment>